<protein>
    <submittedName>
        <fullName evidence="1">Uncharacterized protein</fullName>
    </submittedName>
</protein>
<proteinExistence type="predicted"/>
<name>A0A6S6SJ27_9BACT</name>
<dbReference type="EMBL" id="CACVAP010000046">
    <property type="protein sequence ID" value="CAA6805006.1"/>
    <property type="molecule type" value="Genomic_DNA"/>
</dbReference>
<dbReference type="AlphaFoldDB" id="A0A6S6SJ27"/>
<reference evidence="1" key="1">
    <citation type="submission" date="2020-01" db="EMBL/GenBank/DDBJ databases">
        <authorList>
            <person name="Meier V. D."/>
            <person name="Meier V D."/>
        </authorList>
    </citation>
    <scope>NUCLEOTIDE SEQUENCE</scope>
    <source>
        <strain evidence="1">HLG_WM_MAG_06</strain>
    </source>
</reference>
<evidence type="ECO:0000313" key="1">
    <source>
        <dbReference type="EMBL" id="CAA6805006.1"/>
    </source>
</evidence>
<organism evidence="1">
    <name type="scientific">uncultured Sulfurovum sp</name>
    <dbReference type="NCBI Taxonomy" id="269237"/>
    <lineage>
        <taxon>Bacteria</taxon>
        <taxon>Pseudomonadati</taxon>
        <taxon>Campylobacterota</taxon>
        <taxon>Epsilonproteobacteria</taxon>
        <taxon>Campylobacterales</taxon>
        <taxon>Sulfurovaceae</taxon>
        <taxon>Sulfurovum</taxon>
        <taxon>environmental samples</taxon>
    </lineage>
</organism>
<sequence>MRTKLLALTYSAWSEAQFTQIVYTPNTFTDTQIANMLKDSGIFNKWQILINYTFIQIKTHHKVQKIERTNQIKNDAENGWEQKLQEINQVYCEKQKEIVYQKTTIKNYLENYVDKQSKVRNKIAHGQWLTALHPNNKMKFPEKLTNLQWSEIVVKLNIKDFQYHYCEFIQNFKINSTLTKELEELNVFSIMKEFEVHTILGDIIRHLVQSPNKEFNNNYYKNMEKLEIYLNKISNRNYESFKQDLEMKKQRFKKQAVTFSSVNPIVSKTSLT</sequence>
<gene>
    <name evidence="1" type="ORF">HELGO_WM14699</name>
</gene>
<accession>A0A6S6SJ27</accession>